<comment type="caution">
    <text evidence="5">The sequence shown here is derived from an EMBL/GenBank/DDBJ whole genome shotgun (WGS) entry which is preliminary data.</text>
</comment>
<dbReference type="SUPFAM" id="SSF64288">
    <property type="entry name" value="Chorismate lyase-like"/>
    <property type="match status" value="1"/>
</dbReference>
<evidence type="ECO:0000259" key="4">
    <source>
        <dbReference type="PROSITE" id="PS50949"/>
    </source>
</evidence>
<dbReference type="PROSITE" id="PS50949">
    <property type="entry name" value="HTH_GNTR"/>
    <property type="match status" value="1"/>
</dbReference>
<feature type="domain" description="HTH gntR-type" evidence="4">
    <location>
        <begin position="5"/>
        <end position="72"/>
    </location>
</feature>
<evidence type="ECO:0000313" key="5">
    <source>
        <dbReference type="EMBL" id="PSR30795.1"/>
    </source>
</evidence>
<dbReference type="InterPro" id="IPR036390">
    <property type="entry name" value="WH_DNA-bd_sf"/>
</dbReference>
<dbReference type="GO" id="GO:0003677">
    <property type="term" value="F:DNA binding"/>
    <property type="evidence" value="ECO:0007669"/>
    <property type="project" value="UniProtKB-KW"/>
</dbReference>
<dbReference type="SMART" id="SM00345">
    <property type="entry name" value="HTH_GNTR"/>
    <property type="match status" value="1"/>
</dbReference>
<dbReference type="Gene3D" id="1.10.10.10">
    <property type="entry name" value="Winged helix-like DNA-binding domain superfamily/Winged helix DNA-binding domain"/>
    <property type="match status" value="1"/>
</dbReference>
<protein>
    <recommendedName>
        <fullName evidence="4">HTH gntR-type domain-containing protein</fullName>
    </recommendedName>
</protein>
<dbReference type="AlphaFoldDB" id="A0A2T2X8I4"/>
<keyword evidence="2" id="KW-0238">DNA-binding</keyword>
<sequence>MTERFIPRQRLARDGIEEILMTTTPGQRLPSEDKLAKLLGMSRPTIRSALSALEQEGLVVRKHGVGTFAARPLRTMNAPLHILNSVADIVTDNGFEPSVTNIHIASVSLPHHVTDALDLPDETDGYRVTRTVLASGDPAVFLIDYLPAQVGTMRVDLTVFSDKMMAALARLGIIISSAATQISIKRASEEAANALGIPSDEAVLYLQQVAYTTEHIPVIYSIGYHREGYISYSIIRHTEFKERPES</sequence>
<dbReference type="Pfam" id="PF07702">
    <property type="entry name" value="UTRA"/>
    <property type="match status" value="1"/>
</dbReference>
<keyword evidence="1" id="KW-0805">Transcription regulation</keyword>
<dbReference type="EMBL" id="PXYT01000007">
    <property type="protein sequence ID" value="PSR30795.1"/>
    <property type="molecule type" value="Genomic_DNA"/>
</dbReference>
<dbReference type="Gene3D" id="3.40.1410.10">
    <property type="entry name" value="Chorismate lyase-like"/>
    <property type="match status" value="1"/>
</dbReference>
<dbReference type="PANTHER" id="PTHR44846">
    <property type="entry name" value="MANNOSYL-D-GLYCERATE TRANSPORT/METABOLISM SYSTEM REPRESSOR MNGR-RELATED"/>
    <property type="match status" value="1"/>
</dbReference>
<evidence type="ECO:0000256" key="1">
    <source>
        <dbReference type="ARBA" id="ARBA00023015"/>
    </source>
</evidence>
<accession>A0A2T2X8I4</accession>
<dbReference type="GO" id="GO:0003700">
    <property type="term" value="F:DNA-binding transcription factor activity"/>
    <property type="evidence" value="ECO:0007669"/>
    <property type="project" value="InterPro"/>
</dbReference>
<evidence type="ECO:0000256" key="3">
    <source>
        <dbReference type="ARBA" id="ARBA00023163"/>
    </source>
</evidence>
<dbReference type="PANTHER" id="PTHR44846:SF17">
    <property type="entry name" value="GNTR-FAMILY TRANSCRIPTIONAL REGULATOR"/>
    <property type="match status" value="1"/>
</dbReference>
<dbReference type="InterPro" id="IPR050679">
    <property type="entry name" value="Bact_HTH_transcr_reg"/>
</dbReference>
<dbReference type="InterPro" id="IPR036388">
    <property type="entry name" value="WH-like_DNA-bd_sf"/>
</dbReference>
<evidence type="ECO:0000256" key="2">
    <source>
        <dbReference type="ARBA" id="ARBA00023125"/>
    </source>
</evidence>
<dbReference type="PRINTS" id="PR00035">
    <property type="entry name" value="HTHGNTR"/>
</dbReference>
<dbReference type="InterPro" id="IPR028978">
    <property type="entry name" value="Chorismate_lyase_/UTRA_dom_sf"/>
</dbReference>
<dbReference type="CDD" id="cd07377">
    <property type="entry name" value="WHTH_GntR"/>
    <property type="match status" value="1"/>
</dbReference>
<reference evidence="5 6" key="1">
    <citation type="journal article" date="2014" name="BMC Genomics">
        <title>Comparison of environmental and isolate Sulfobacillus genomes reveals diverse carbon, sulfur, nitrogen, and hydrogen metabolisms.</title>
        <authorList>
            <person name="Justice N.B."/>
            <person name="Norman A."/>
            <person name="Brown C.T."/>
            <person name="Singh A."/>
            <person name="Thomas B.C."/>
            <person name="Banfield J.F."/>
        </authorList>
    </citation>
    <scope>NUCLEOTIDE SEQUENCE [LARGE SCALE GENOMIC DNA]</scope>
    <source>
        <strain evidence="5">AMDSBA1</strain>
    </source>
</reference>
<dbReference type="GO" id="GO:0045892">
    <property type="term" value="P:negative regulation of DNA-templated transcription"/>
    <property type="evidence" value="ECO:0007669"/>
    <property type="project" value="TreeGrafter"/>
</dbReference>
<organism evidence="5 6">
    <name type="scientific">Sulfobacillus benefaciens</name>
    <dbReference type="NCBI Taxonomy" id="453960"/>
    <lineage>
        <taxon>Bacteria</taxon>
        <taxon>Bacillati</taxon>
        <taxon>Bacillota</taxon>
        <taxon>Clostridia</taxon>
        <taxon>Eubacteriales</taxon>
        <taxon>Clostridiales Family XVII. Incertae Sedis</taxon>
        <taxon>Sulfobacillus</taxon>
    </lineage>
</organism>
<name>A0A2T2X8I4_9FIRM</name>
<evidence type="ECO:0000313" key="6">
    <source>
        <dbReference type="Proteomes" id="UP000242699"/>
    </source>
</evidence>
<dbReference type="SUPFAM" id="SSF46785">
    <property type="entry name" value="Winged helix' DNA-binding domain"/>
    <property type="match status" value="1"/>
</dbReference>
<dbReference type="Proteomes" id="UP000242699">
    <property type="component" value="Unassembled WGS sequence"/>
</dbReference>
<gene>
    <name evidence="5" type="ORF">C7B43_04825</name>
</gene>
<dbReference type="SMART" id="SM00866">
    <property type="entry name" value="UTRA"/>
    <property type="match status" value="1"/>
</dbReference>
<dbReference type="Pfam" id="PF00392">
    <property type="entry name" value="GntR"/>
    <property type="match status" value="1"/>
</dbReference>
<keyword evidence="3" id="KW-0804">Transcription</keyword>
<proteinExistence type="predicted"/>
<dbReference type="InterPro" id="IPR011663">
    <property type="entry name" value="UTRA"/>
</dbReference>
<dbReference type="InterPro" id="IPR000524">
    <property type="entry name" value="Tscrpt_reg_HTH_GntR"/>
</dbReference>